<organism evidence="3 4">
    <name type="scientific">Diaporthe australafricana</name>
    <dbReference type="NCBI Taxonomy" id="127596"/>
    <lineage>
        <taxon>Eukaryota</taxon>
        <taxon>Fungi</taxon>
        <taxon>Dikarya</taxon>
        <taxon>Ascomycota</taxon>
        <taxon>Pezizomycotina</taxon>
        <taxon>Sordariomycetes</taxon>
        <taxon>Sordariomycetidae</taxon>
        <taxon>Diaporthales</taxon>
        <taxon>Diaporthaceae</taxon>
        <taxon>Diaporthe</taxon>
    </lineage>
</organism>
<dbReference type="Pfam" id="PF23232">
    <property type="entry name" value="AAA_lid_13"/>
    <property type="match status" value="1"/>
</dbReference>
<evidence type="ECO:0000256" key="1">
    <source>
        <dbReference type="SAM" id="MobiDB-lite"/>
    </source>
</evidence>
<reference evidence="3 4" key="1">
    <citation type="journal article" date="2024" name="IMA Fungus">
        <title>IMA Genome - F19 : A genome assembly and annotation guide to empower mycologists, including annotated draft genome sequences of Ceratocystis pirilliformis, Diaporthe australafricana, Fusarium ophioides, Paecilomyces lecythidis, and Sporothrix stenoceras.</title>
        <authorList>
            <person name="Aylward J."/>
            <person name="Wilson A.M."/>
            <person name="Visagie C.M."/>
            <person name="Spraker J."/>
            <person name="Barnes I."/>
            <person name="Buitendag C."/>
            <person name="Ceriani C."/>
            <person name="Del Mar Angel L."/>
            <person name="du Plessis D."/>
            <person name="Fuchs T."/>
            <person name="Gasser K."/>
            <person name="Kramer D."/>
            <person name="Li W."/>
            <person name="Munsamy K."/>
            <person name="Piso A."/>
            <person name="Price J.L."/>
            <person name="Sonnekus B."/>
            <person name="Thomas C."/>
            <person name="van der Nest A."/>
            <person name="van Dijk A."/>
            <person name="van Heerden A."/>
            <person name="van Vuuren N."/>
            <person name="Yilmaz N."/>
            <person name="Duong T.A."/>
            <person name="van der Merwe N.A."/>
            <person name="Wingfield M.J."/>
            <person name="Wingfield B.D."/>
        </authorList>
    </citation>
    <scope>NUCLEOTIDE SEQUENCE [LARGE SCALE GENOMIC DNA]</scope>
    <source>
        <strain evidence="3 4">CMW 18300</strain>
    </source>
</reference>
<proteinExistence type="predicted"/>
<dbReference type="CDD" id="cd19481">
    <property type="entry name" value="RecA-like_protease"/>
    <property type="match status" value="1"/>
</dbReference>
<accession>A0ABR3W6D8</accession>
<dbReference type="PANTHER" id="PTHR46411">
    <property type="entry name" value="FAMILY ATPASE, PUTATIVE-RELATED"/>
    <property type="match status" value="1"/>
</dbReference>
<evidence type="ECO:0000313" key="4">
    <source>
        <dbReference type="Proteomes" id="UP001583177"/>
    </source>
</evidence>
<protein>
    <recommendedName>
        <fullName evidence="2">AAA+ ATPase domain-containing protein</fullName>
    </recommendedName>
</protein>
<feature type="region of interest" description="Disordered" evidence="1">
    <location>
        <begin position="1"/>
        <end position="27"/>
    </location>
</feature>
<dbReference type="SMART" id="SM00382">
    <property type="entry name" value="AAA"/>
    <property type="match status" value="1"/>
</dbReference>
<evidence type="ECO:0000313" key="3">
    <source>
        <dbReference type="EMBL" id="KAL1854412.1"/>
    </source>
</evidence>
<dbReference type="Gene3D" id="3.40.50.300">
    <property type="entry name" value="P-loop containing nucleotide triphosphate hydrolases"/>
    <property type="match status" value="1"/>
</dbReference>
<dbReference type="Pfam" id="PF00004">
    <property type="entry name" value="AAA"/>
    <property type="match status" value="1"/>
</dbReference>
<evidence type="ECO:0000259" key="2">
    <source>
        <dbReference type="SMART" id="SM00382"/>
    </source>
</evidence>
<name>A0ABR3W6D8_9PEZI</name>
<dbReference type="InterPro" id="IPR027417">
    <property type="entry name" value="P-loop_NTPase"/>
</dbReference>
<dbReference type="InterPro" id="IPR054289">
    <property type="entry name" value="DUF7025"/>
</dbReference>
<sequence length="720" mass="82713">MEMASADRWIPDLAEEPAPETHHAPGPIKHRIEYLSTVTRGAASGSEEDINNSATEDQIVMEYVEVRITKEALDPGSATQRDSRRYHAHVKGRSYITILSPAVNEALRCIVDYYPEVDLFGNTIRVYEPFCIFVFYEKELTEYRNRLAPYQSDERMMECKNRHAYEHIGVVQDFVDSHVRKDVNAERERHSRGYATFDMLWLLYKPGADVYTDTFDVGEHEPWVSEGLSFSLVNGATDSYEARWWKLDIDEEWVGPHTSKGFINRFAGEKEIVSLMSFPCEYLSLSGEIGVGDAKEIRQHFVDRGKRWYEIQRSKQCYHFDGVKTTFPRSAFNGLVMVDSEGLSSYRVHNRAPRSTTFQSHTVAPSAAPFKILQAFVFKLREWDFLHVSGFQEPKFDTSLFEKLVMNEATKKTIKDLTEMYIRDNTKPRLQEGLYIKLTSVHKAIKPKDQVQKTWSADFVPGKGEGLIILLHGKPGVGKTYTAECIADYTKRPLLSLTCSDIGVEPTKVEENLINWFDMAQDWGAIVLIDEADIFMEERQPQDLARNHLVAGFLRALEYFKGIVFLTTNRVGTFDEAFISRIHVPIYYGEFTTEQRVKVWETFFEKLELERESTMRIMPSAKDYVESQELQSLKWNGREIRNAFQVAVALAEATGQKDEKERVLIKKEHIKATVDMSKEFSDYLKRVHKLDMSKKALLMGNRFDAYDSGAAGSSNASLQK</sequence>
<dbReference type="SUPFAM" id="SSF52540">
    <property type="entry name" value="P-loop containing nucleoside triphosphate hydrolases"/>
    <property type="match status" value="1"/>
</dbReference>
<dbReference type="InterPro" id="IPR003593">
    <property type="entry name" value="AAA+_ATPase"/>
</dbReference>
<dbReference type="InterPro" id="IPR003959">
    <property type="entry name" value="ATPase_AAA_core"/>
</dbReference>
<dbReference type="Proteomes" id="UP001583177">
    <property type="component" value="Unassembled WGS sequence"/>
</dbReference>
<dbReference type="InterPro" id="IPR056599">
    <property type="entry name" value="AAA_lid_fung"/>
</dbReference>
<feature type="domain" description="AAA+ ATPase" evidence="2">
    <location>
        <begin position="465"/>
        <end position="590"/>
    </location>
</feature>
<dbReference type="Pfam" id="PF22942">
    <property type="entry name" value="DUF7025"/>
    <property type="match status" value="1"/>
</dbReference>
<dbReference type="EMBL" id="JAWRVE010000139">
    <property type="protein sequence ID" value="KAL1854412.1"/>
    <property type="molecule type" value="Genomic_DNA"/>
</dbReference>
<dbReference type="PANTHER" id="PTHR46411:SF4">
    <property type="entry name" value="AAA+ ATPASE DOMAIN-CONTAINING PROTEIN"/>
    <property type="match status" value="1"/>
</dbReference>
<gene>
    <name evidence="3" type="ORF">Daus18300_011431</name>
</gene>
<keyword evidence="4" id="KW-1185">Reference proteome</keyword>
<comment type="caution">
    <text evidence="3">The sequence shown here is derived from an EMBL/GenBank/DDBJ whole genome shotgun (WGS) entry which is preliminary data.</text>
</comment>